<keyword evidence="5 6" id="KW-0472">Membrane</keyword>
<evidence type="ECO:0000313" key="8">
    <source>
        <dbReference type="Proteomes" id="UP001165366"/>
    </source>
</evidence>
<reference evidence="7" key="2">
    <citation type="submission" date="2024-05" db="EMBL/GenBank/DDBJ databases">
        <title>Rhodohalobacter halophilus gen. nov., sp. nov., a moderately halophilic member of the family Balneolaceae.</title>
        <authorList>
            <person name="Xia J."/>
        </authorList>
    </citation>
    <scope>NUCLEOTIDE SEQUENCE</scope>
    <source>
        <strain evidence="7">WB101</strain>
    </source>
</reference>
<feature type="transmembrane region" description="Helical" evidence="6">
    <location>
        <begin position="138"/>
        <end position="157"/>
    </location>
</feature>
<evidence type="ECO:0000256" key="2">
    <source>
        <dbReference type="ARBA" id="ARBA00022475"/>
    </source>
</evidence>
<evidence type="ECO:0000256" key="4">
    <source>
        <dbReference type="ARBA" id="ARBA00022989"/>
    </source>
</evidence>
<evidence type="ECO:0000256" key="3">
    <source>
        <dbReference type="ARBA" id="ARBA00022692"/>
    </source>
</evidence>
<gene>
    <name evidence="7" type="ORF">L6773_00715</name>
</gene>
<keyword evidence="8" id="KW-1185">Reference proteome</keyword>
<proteinExistence type="predicted"/>
<protein>
    <submittedName>
        <fullName evidence="7">Flippase-like domain-containing protein</fullName>
    </submittedName>
</protein>
<comment type="subcellular location">
    <subcellularLocation>
        <location evidence="1">Cell membrane</location>
        <topology evidence="1">Multi-pass membrane protein</topology>
    </subcellularLocation>
</comment>
<dbReference type="Pfam" id="PF03706">
    <property type="entry name" value="LPG_synthase_TM"/>
    <property type="match status" value="1"/>
</dbReference>
<reference evidence="7" key="1">
    <citation type="submission" date="2022-01" db="EMBL/GenBank/DDBJ databases">
        <authorList>
            <person name="Wang Y."/>
        </authorList>
    </citation>
    <scope>NUCLEOTIDE SEQUENCE</scope>
    <source>
        <strain evidence="7">WB101</strain>
    </source>
</reference>
<dbReference type="NCBIfam" id="TIGR00374">
    <property type="entry name" value="flippase-like domain"/>
    <property type="match status" value="1"/>
</dbReference>
<keyword evidence="3 6" id="KW-0812">Transmembrane</keyword>
<dbReference type="Proteomes" id="UP001165366">
    <property type="component" value="Unassembled WGS sequence"/>
</dbReference>
<dbReference type="EMBL" id="JAKLWS010000001">
    <property type="protein sequence ID" value="MCG2587067.1"/>
    <property type="molecule type" value="Genomic_DNA"/>
</dbReference>
<accession>A0ABS9K886</accession>
<feature type="transmembrane region" description="Helical" evidence="6">
    <location>
        <begin position="95"/>
        <end position="118"/>
    </location>
</feature>
<feature type="transmembrane region" description="Helical" evidence="6">
    <location>
        <begin position="242"/>
        <end position="265"/>
    </location>
</feature>
<evidence type="ECO:0000313" key="7">
    <source>
        <dbReference type="EMBL" id="MCG2587067.1"/>
    </source>
</evidence>
<name>A0ABS9K886_9BACT</name>
<evidence type="ECO:0000256" key="1">
    <source>
        <dbReference type="ARBA" id="ARBA00004651"/>
    </source>
</evidence>
<evidence type="ECO:0000256" key="5">
    <source>
        <dbReference type="ARBA" id="ARBA00023136"/>
    </source>
</evidence>
<evidence type="ECO:0000256" key="6">
    <source>
        <dbReference type="SAM" id="Phobius"/>
    </source>
</evidence>
<comment type="caution">
    <text evidence="7">The sequence shown here is derived from an EMBL/GenBank/DDBJ whole genome shotgun (WGS) entry which is preliminary data.</text>
</comment>
<sequence>MWLIFRKIDIPLLFQNMKSANPYIIGLAILVRPVQILIGSLRWYFLTRFYSNTDISLFYIIQQFWGSMVIGFFTPGSIGWDAYRVAVVGKKLQKYTVAFITILAEKFAALIAVLLLALGIFPFISDSLVQNRELLWEIYYWSIAALLIITTGLLVTYQLKLPVRRVSSYYYKRVQRRIVNSISNQSIQKKIRADLDSSDSILSVFKKPKLVIITMVLSFSNLVVSAFSSYLVFVALNYEISFIINLFASPVFFLLFIIPISIGSLGVREGAFIILFGQFGVPMEIALLVSFFNLLGIFMNNIIGAGFLFSEGLQKNIPDLKKL</sequence>
<feature type="transmembrane region" description="Helical" evidence="6">
    <location>
        <begin position="57"/>
        <end position="83"/>
    </location>
</feature>
<feature type="transmembrane region" description="Helical" evidence="6">
    <location>
        <begin position="210"/>
        <end position="236"/>
    </location>
</feature>
<dbReference type="PANTHER" id="PTHR40277">
    <property type="entry name" value="BLL5419 PROTEIN"/>
    <property type="match status" value="1"/>
</dbReference>
<keyword evidence="4 6" id="KW-1133">Transmembrane helix</keyword>
<dbReference type="InterPro" id="IPR022791">
    <property type="entry name" value="L-PG_synthase/AglD"/>
</dbReference>
<dbReference type="PANTHER" id="PTHR40277:SF1">
    <property type="entry name" value="BLL5419 PROTEIN"/>
    <property type="match status" value="1"/>
</dbReference>
<organism evidence="7 8">
    <name type="scientific">Rhodohalobacter sulfatireducens</name>
    <dbReference type="NCBI Taxonomy" id="2911366"/>
    <lineage>
        <taxon>Bacteria</taxon>
        <taxon>Pseudomonadati</taxon>
        <taxon>Balneolota</taxon>
        <taxon>Balneolia</taxon>
        <taxon>Balneolales</taxon>
        <taxon>Balneolaceae</taxon>
        <taxon>Rhodohalobacter</taxon>
    </lineage>
</organism>
<feature type="transmembrane region" description="Helical" evidence="6">
    <location>
        <begin position="21"/>
        <end position="45"/>
    </location>
</feature>
<keyword evidence="2" id="KW-1003">Cell membrane</keyword>